<sequence length="311" mass="34326">MATSASSSSSRSSNSENEHAASQDQDPTAAAQRLKLLNAYLLNSSLFEVEPVVVEPTKALEPVKAKHEQKDELQPECSVGKSEVPTRRGRPLASQTNSPPSSFALTRPAVFRLFSSAAPTKIVLQEAEERWPTVADPRIRTVEDEPKSVYKAREKAIKSVCIPGSTILEAKTIWGPLHPERVTHRRLVRAPNSTSDGLPRVAYFDYRLDTTLPAPTSEPPKDPSKLAKSTKPINHRGLKRRGLRCDVKMRLLVKPILKEDKGVRKLPKRKAVKVGEAKEELGTKEAAPSGWTSLGRKRLSKKRRAKKAKAG</sequence>
<accession>A0A2X0L0S6</accession>
<reference evidence="3" key="1">
    <citation type="submission" date="2016-10" db="EMBL/GenBank/DDBJ databases">
        <authorList>
            <person name="Jeantristanb JTB J.-T."/>
            <person name="Ricardo R."/>
        </authorList>
    </citation>
    <scope>NUCLEOTIDE SEQUENCE [LARGE SCALE GENOMIC DNA]</scope>
</reference>
<dbReference type="Proteomes" id="UP000249723">
    <property type="component" value="Unassembled WGS sequence"/>
</dbReference>
<evidence type="ECO:0000313" key="2">
    <source>
        <dbReference type="EMBL" id="SCZ99007.1"/>
    </source>
</evidence>
<name>A0A2X0L0S6_9BASI</name>
<feature type="compositionally biased region" description="Basic residues" evidence="1">
    <location>
        <begin position="295"/>
        <end position="311"/>
    </location>
</feature>
<feature type="compositionally biased region" description="Basic and acidic residues" evidence="1">
    <location>
        <begin position="61"/>
        <end position="73"/>
    </location>
</feature>
<dbReference type="AlphaFoldDB" id="A0A2X0L0S6"/>
<dbReference type="OrthoDB" id="2536335at2759"/>
<proteinExistence type="predicted"/>
<feature type="compositionally biased region" description="Low complexity" evidence="1">
    <location>
        <begin position="1"/>
        <end position="15"/>
    </location>
</feature>
<protein>
    <submittedName>
        <fullName evidence="2">BZ3500_MvSof-1268-A1-R1_Chr3-1g05761 protein</fullName>
    </submittedName>
</protein>
<feature type="region of interest" description="Disordered" evidence="1">
    <location>
        <begin position="212"/>
        <end position="232"/>
    </location>
</feature>
<gene>
    <name evidence="2" type="ORF">BZ3500_MVSOF-1268-A1-R1_CHR3-1G05761</name>
</gene>
<feature type="region of interest" description="Disordered" evidence="1">
    <location>
        <begin position="61"/>
        <end position="101"/>
    </location>
</feature>
<feature type="region of interest" description="Disordered" evidence="1">
    <location>
        <begin position="269"/>
        <end position="311"/>
    </location>
</feature>
<feature type="region of interest" description="Disordered" evidence="1">
    <location>
        <begin position="1"/>
        <end position="28"/>
    </location>
</feature>
<evidence type="ECO:0000313" key="3">
    <source>
        <dbReference type="Proteomes" id="UP000249723"/>
    </source>
</evidence>
<organism evidence="2 3">
    <name type="scientific">Microbotryum saponariae</name>
    <dbReference type="NCBI Taxonomy" id="289078"/>
    <lineage>
        <taxon>Eukaryota</taxon>
        <taxon>Fungi</taxon>
        <taxon>Dikarya</taxon>
        <taxon>Basidiomycota</taxon>
        <taxon>Pucciniomycotina</taxon>
        <taxon>Microbotryomycetes</taxon>
        <taxon>Microbotryales</taxon>
        <taxon>Microbotryaceae</taxon>
        <taxon>Microbotryum</taxon>
    </lineage>
</organism>
<evidence type="ECO:0000256" key="1">
    <source>
        <dbReference type="SAM" id="MobiDB-lite"/>
    </source>
</evidence>
<dbReference type="EMBL" id="FMWP01000096">
    <property type="protein sequence ID" value="SCZ99007.1"/>
    <property type="molecule type" value="Genomic_DNA"/>
</dbReference>
<keyword evidence="3" id="KW-1185">Reference proteome</keyword>
<feature type="compositionally biased region" description="Basic and acidic residues" evidence="1">
    <location>
        <begin position="273"/>
        <end position="283"/>
    </location>
</feature>